<dbReference type="Proteomes" id="UP000812287">
    <property type="component" value="Unassembled WGS sequence"/>
</dbReference>
<feature type="compositionally biased region" description="Low complexity" evidence="1">
    <location>
        <begin position="127"/>
        <end position="139"/>
    </location>
</feature>
<reference evidence="2" key="1">
    <citation type="submission" date="2020-11" db="EMBL/GenBank/DDBJ databases">
        <title>Adaptations for nitrogen fixation in a non-lichenized fungal sporocarp promotes dispersal by wood-feeding termites.</title>
        <authorList>
            <consortium name="DOE Joint Genome Institute"/>
            <person name="Koch R.A."/>
            <person name="Yoon G."/>
            <person name="Arayal U."/>
            <person name="Lail K."/>
            <person name="Amirebrahimi M."/>
            <person name="Labutti K."/>
            <person name="Lipzen A."/>
            <person name="Riley R."/>
            <person name="Barry K."/>
            <person name="Henrissat B."/>
            <person name="Grigoriev I.V."/>
            <person name="Herr J.R."/>
            <person name="Aime M.C."/>
        </authorList>
    </citation>
    <scope>NUCLEOTIDE SEQUENCE</scope>
    <source>
        <strain evidence="2">MCA 3950</strain>
    </source>
</reference>
<feature type="region of interest" description="Disordered" evidence="1">
    <location>
        <begin position="92"/>
        <end position="146"/>
    </location>
</feature>
<dbReference type="GeneID" id="66104690"/>
<dbReference type="RefSeq" id="XP_043040216.1">
    <property type="nucleotide sequence ID" value="XM_043182393.1"/>
</dbReference>
<comment type="caution">
    <text evidence="2">The sequence shown here is derived from an EMBL/GenBank/DDBJ whole genome shotgun (WGS) entry which is preliminary data.</text>
</comment>
<dbReference type="EMBL" id="MU250533">
    <property type="protein sequence ID" value="KAG7446716.1"/>
    <property type="molecule type" value="Genomic_DNA"/>
</dbReference>
<gene>
    <name evidence="2" type="ORF">BT62DRAFT_82903</name>
</gene>
<keyword evidence="3" id="KW-1185">Reference proteome</keyword>
<evidence type="ECO:0000256" key="1">
    <source>
        <dbReference type="SAM" id="MobiDB-lite"/>
    </source>
</evidence>
<feature type="compositionally biased region" description="Low complexity" evidence="1">
    <location>
        <begin position="99"/>
        <end position="116"/>
    </location>
</feature>
<accession>A0A9P7VSM7</accession>
<sequence>MHAQYPYPYYLPPYLYGLPPPMPTGSGEFPVYANAQPYIHPYPYPYPPPYAMPHSQYPYSSRYYPPYGGGHYPSYSRSVAGSSSVSAPVLPGPFIPTPAQTIQQSSSQRQSSARTSNVKQSSPRTKSAASSNPPASFSSTQPTPSAAQLGNSVTVAMAPPPSHPHHNVFRPSPYTSMSTEPPVIIDPAVQTSTSQNMSFNYYNPDVSFLVPLVICEIIIFIKIRPKFGNERLWMASYIYLSRFLGVPQPHHLRHSLTGS</sequence>
<name>A0A9P7VSM7_9AGAR</name>
<evidence type="ECO:0000313" key="2">
    <source>
        <dbReference type="EMBL" id="KAG7446716.1"/>
    </source>
</evidence>
<feature type="region of interest" description="Disordered" evidence="1">
    <location>
        <begin position="154"/>
        <end position="173"/>
    </location>
</feature>
<dbReference type="AlphaFoldDB" id="A0A9P7VSM7"/>
<evidence type="ECO:0000313" key="3">
    <source>
        <dbReference type="Proteomes" id="UP000812287"/>
    </source>
</evidence>
<organism evidence="2 3">
    <name type="scientific">Guyanagaster necrorhizus</name>
    <dbReference type="NCBI Taxonomy" id="856835"/>
    <lineage>
        <taxon>Eukaryota</taxon>
        <taxon>Fungi</taxon>
        <taxon>Dikarya</taxon>
        <taxon>Basidiomycota</taxon>
        <taxon>Agaricomycotina</taxon>
        <taxon>Agaricomycetes</taxon>
        <taxon>Agaricomycetidae</taxon>
        <taxon>Agaricales</taxon>
        <taxon>Marasmiineae</taxon>
        <taxon>Physalacriaceae</taxon>
        <taxon>Guyanagaster</taxon>
    </lineage>
</organism>
<protein>
    <submittedName>
        <fullName evidence="2">Uncharacterized protein</fullName>
    </submittedName>
</protein>
<proteinExistence type="predicted"/>